<gene>
    <name evidence="2" type="ORF">BINO364_LOCUS15562</name>
</gene>
<sequence length="91" mass="9791">MILCANAPFPTSTGRASTNEIKKSKSIFSTILINTHACTPTAKCRLRIRPRPRTPSAAPCRGTTYRVTAAAPQRHTAAGAAPWTWGRGLKT</sequence>
<name>A0A8J9VP40_9NEOP</name>
<accession>A0A8J9VP40</accession>
<evidence type="ECO:0000313" key="3">
    <source>
        <dbReference type="Proteomes" id="UP000838878"/>
    </source>
</evidence>
<dbReference type="AlphaFoldDB" id="A0A8J9VP40"/>
<evidence type="ECO:0000256" key="1">
    <source>
        <dbReference type="SAM" id="MobiDB-lite"/>
    </source>
</evidence>
<keyword evidence="3" id="KW-1185">Reference proteome</keyword>
<dbReference type="EMBL" id="OV170228">
    <property type="protein sequence ID" value="CAH0730595.1"/>
    <property type="molecule type" value="Genomic_DNA"/>
</dbReference>
<feature type="non-terminal residue" evidence="2">
    <location>
        <position position="91"/>
    </location>
</feature>
<proteinExistence type="predicted"/>
<dbReference type="Proteomes" id="UP000838878">
    <property type="component" value="Chromosome 8"/>
</dbReference>
<organism evidence="2 3">
    <name type="scientific">Brenthis ino</name>
    <name type="common">lesser marbled fritillary</name>
    <dbReference type="NCBI Taxonomy" id="405034"/>
    <lineage>
        <taxon>Eukaryota</taxon>
        <taxon>Metazoa</taxon>
        <taxon>Ecdysozoa</taxon>
        <taxon>Arthropoda</taxon>
        <taxon>Hexapoda</taxon>
        <taxon>Insecta</taxon>
        <taxon>Pterygota</taxon>
        <taxon>Neoptera</taxon>
        <taxon>Endopterygota</taxon>
        <taxon>Lepidoptera</taxon>
        <taxon>Glossata</taxon>
        <taxon>Ditrysia</taxon>
        <taxon>Papilionoidea</taxon>
        <taxon>Nymphalidae</taxon>
        <taxon>Heliconiinae</taxon>
        <taxon>Argynnini</taxon>
        <taxon>Brenthis</taxon>
    </lineage>
</organism>
<protein>
    <submittedName>
        <fullName evidence="2">Uncharacterized protein</fullName>
    </submittedName>
</protein>
<evidence type="ECO:0000313" key="2">
    <source>
        <dbReference type="EMBL" id="CAH0730595.1"/>
    </source>
</evidence>
<reference evidence="2" key="1">
    <citation type="submission" date="2021-12" db="EMBL/GenBank/DDBJ databases">
        <authorList>
            <person name="Martin H S."/>
        </authorList>
    </citation>
    <scope>NUCLEOTIDE SEQUENCE</scope>
</reference>
<feature type="region of interest" description="Disordered" evidence="1">
    <location>
        <begin position="71"/>
        <end position="91"/>
    </location>
</feature>